<protein>
    <submittedName>
        <fullName evidence="1">Uncharacterized protein</fullName>
    </submittedName>
</protein>
<reference evidence="2" key="1">
    <citation type="submission" date="2011-07" db="EMBL/GenBank/DDBJ databases">
        <authorList>
            <consortium name="Caenorhabditis brenneri Sequencing and Analysis Consortium"/>
            <person name="Wilson R.K."/>
        </authorList>
    </citation>
    <scope>NUCLEOTIDE SEQUENCE [LARGE SCALE GENOMIC DNA]</scope>
    <source>
        <strain evidence="2">PB2801</strain>
    </source>
</reference>
<dbReference type="AlphaFoldDB" id="G0PA85"/>
<dbReference type="EMBL" id="GL380171">
    <property type="protein sequence ID" value="EGT49054.1"/>
    <property type="molecule type" value="Genomic_DNA"/>
</dbReference>
<name>G0PA85_CAEBE</name>
<dbReference type="Proteomes" id="UP000008068">
    <property type="component" value="Unassembled WGS sequence"/>
</dbReference>
<dbReference type="HOGENOM" id="CLU_2040131_0_0_1"/>
<accession>G0PA85</accession>
<proteinExistence type="predicted"/>
<evidence type="ECO:0000313" key="2">
    <source>
        <dbReference type="Proteomes" id="UP000008068"/>
    </source>
</evidence>
<gene>
    <name evidence="1" type="ORF">CAEBREN_21799</name>
</gene>
<sequence length="121" mass="14078">MYDGSSPEVICPVQSSITANSILKQWISGNFNNIKQLSLKLRARTITGRVPLAREIVLEGIQTVELPCIKYFKPDQTMEEEPMELIRMVYEEFITPQRSMWNIENELNESSDWDGRRQNLE</sequence>
<dbReference type="InParanoid" id="G0PA85"/>
<keyword evidence="2" id="KW-1185">Reference proteome</keyword>
<organism evidence="2">
    <name type="scientific">Caenorhabditis brenneri</name>
    <name type="common">Nematode worm</name>
    <dbReference type="NCBI Taxonomy" id="135651"/>
    <lineage>
        <taxon>Eukaryota</taxon>
        <taxon>Metazoa</taxon>
        <taxon>Ecdysozoa</taxon>
        <taxon>Nematoda</taxon>
        <taxon>Chromadorea</taxon>
        <taxon>Rhabditida</taxon>
        <taxon>Rhabditina</taxon>
        <taxon>Rhabditomorpha</taxon>
        <taxon>Rhabditoidea</taxon>
        <taxon>Rhabditidae</taxon>
        <taxon>Peloderinae</taxon>
        <taxon>Caenorhabditis</taxon>
    </lineage>
</organism>
<evidence type="ECO:0000313" key="1">
    <source>
        <dbReference type="EMBL" id="EGT49054.1"/>
    </source>
</evidence>